<evidence type="ECO:0000313" key="2">
    <source>
        <dbReference type="Proteomes" id="UP000827092"/>
    </source>
</evidence>
<keyword evidence="2" id="KW-1185">Reference proteome</keyword>
<organism evidence="1 2">
    <name type="scientific">Oedothorax gibbosus</name>
    <dbReference type="NCBI Taxonomy" id="931172"/>
    <lineage>
        <taxon>Eukaryota</taxon>
        <taxon>Metazoa</taxon>
        <taxon>Ecdysozoa</taxon>
        <taxon>Arthropoda</taxon>
        <taxon>Chelicerata</taxon>
        <taxon>Arachnida</taxon>
        <taxon>Araneae</taxon>
        <taxon>Araneomorphae</taxon>
        <taxon>Entelegynae</taxon>
        <taxon>Araneoidea</taxon>
        <taxon>Linyphiidae</taxon>
        <taxon>Erigoninae</taxon>
        <taxon>Oedothorax</taxon>
    </lineage>
</organism>
<comment type="caution">
    <text evidence="1">The sequence shown here is derived from an EMBL/GenBank/DDBJ whole genome shotgun (WGS) entry which is preliminary data.</text>
</comment>
<reference evidence="1 2" key="1">
    <citation type="journal article" date="2022" name="Nat. Ecol. Evol.">
        <title>A masculinizing supergene underlies an exaggerated male reproductive morph in a spider.</title>
        <authorList>
            <person name="Hendrickx F."/>
            <person name="De Corte Z."/>
            <person name="Sonet G."/>
            <person name="Van Belleghem S.M."/>
            <person name="Kostlbacher S."/>
            <person name="Vangestel C."/>
        </authorList>
    </citation>
    <scope>NUCLEOTIDE SEQUENCE [LARGE SCALE GENOMIC DNA]</scope>
    <source>
        <strain evidence="1">W744_W776</strain>
    </source>
</reference>
<accession>A0AAV6U445</accession>
<dbReference type="Proteomes" id="UP000827092">
    <property type="component" value="Unassembled WGS sequence"/>
</dbReference>
<proteinExistence type="predicted"/>
<sequence>MFTLIPQKALNPRFVQVKREVFDLSESELVMPRLKRTNWRYYLHWRVEYAAKAAAKRAFNRKSRRERAWSIEADQGFGSSDDEVAPPL</sequence>
<gene>
    <name evidence="1" type="ORF">JTE90_003460</name>
</gene>
<dbReference type="EMBL" id="JAFNEN010000670">
    <property type="protein sequence ID" value="KAG8178738.1"/>
    <property type="molecule type" value="Genomic_DNA"/>
</dbReference>
<feature type="non-terminal residue" evidence="1">
    <location>
        <position position="88"/>
    </location>
</feature>
<dbReference type="AlphaFoldDB" id="A0AAV6U445"/>
<evidence type="ECO:0000313" key="1">
    <source>
        <dbReference type="EMBL" id="KAG8178738.1"/>
    </source>
</evidence>
<protein>
    <submittedName>
        <fullName evidence="1">Uncharacterized protein</fullName>
    </submittedName>
</protein>
<name>A0AAV6U445_9ARAC</name>